<dbReference type="SMART" id="SM01264">
    <property type="entry name" value="M16C_associated"/>
    <property type="match status" value="1"/>
</dbReference>
<keyword evidence="9" id="KW-0378">Hydrolase</keyword>
<dbReference type="GO" id="GO:0016485">
    <property type="term" value="P:protein processing"/>
    <property type="evidence" value="ECO:0007669"/>
    <property type="project" value="TreeGrafter"/>
</dbReference>
<proteinExistence type="inferred from homology"/>
<dbReference type="InterPro" id="IPR009038">
    <property type="entry name" value="GOLD_dom"/>
</dbReference>
<keyword evidence="8" id="KW-0479">Metal-binding</keyword>
<dbReference type="InterPro" id="IPR007863">
    <property type="entry name" value="Peptidase_M16_C"/>
</dbReference>
<dbReference type="SUPFAM" id="SSF63411">
    <property type="entry name" value="LuxS/MPP-like metallohydrolase"/>
    <property type="match status" value="4"/>
</dbReference>
<dbReference type="FunFam" id="3.30.830.10:FF:000009">
    <property type="entry name" value="Presequence protease, mitochondrial"/>
    <property type="match status" value="1"/>
</dbReference>
<dbReference type="Pfam" id="PF00675">
    <property type="entry name" value="Peptidase_M16"/>
    <property type="match status" value="1"/>
</dbReference>
<keyword evidence="16" id="KW-0812">Transmembrane</keyword>
<evidence type="ECO:0000256" key="5">
    <source>
        <dbReference type="ARBA" id="ARBA00011853"/>
    </source>
</evidence>
<evidence type="ECO:0000256" key="1">
    <source>
        <dbReference type="ARBA" id="ARBA00001947"/>
    </source>
</evidence>
<organism evidence="19">
    <name type="scientific">Candidozyma auris</name>
    <name type="common">Yeast</name>
    <name type="synonym">Candida auris</name>
    <dbReference type="NCBI Taxonomy" id="498019"/>
    <lineage>
        <taxon>Eukaryota</taxon>
        <taxon>Fungi</taxon>
        <taxon>Dikarya</taxon>
        <taxon>Ascomycota</taxon>
        <taxon>Saccharomycotina</taxon>
        <taxon>Pichiomycetes</taxon>
        <taxon>Metschnikowiaceae</taxon>
        <taxon>Candidozyma</taxon>
    </lineage>
</organism>
<dbReference type="Pfam" id="PF08367">
    <property type="entry name" value="M16C_assoc"/>
    <property type="match status" value="1"/>
</dbReference>
<evidence type="ECO:0000256" key="10">
    <source>
        <dbReference type="ARBA" id="ARBA00022833"/>
    </source>
</evidence>
<feature type="domain" description="Peptidase M16C associated" evidence="18">
    <location>
        <begin position="511"/>
        <end position="766"/>
    </location>
</feature>
<evidence type="ECO:0000259" key="17">
    <source>
        <dbReference type="SMART" id="SM01190"/>
    </source>
</evidence>
<evidence type="ECO:0000256" key="9">
    <source>
        <dbReference type="ARBA" id="ARBA00022801"/>
    </source>
</evidence>
<reference evidence="19" key="1">
    <citation type="submission" date="2021-06" db="EMBL/GenBank/DDBJ databases">
        <title>Candida auris outbreak in lebanese hospital.</title>
        <authorList>
            <person name="Finianos M."/>
        </authorList>
    </citation>
    <scope>NUCLEOTIDE SEQUENCE</scope>
    <source>
        <strain evidence="19">CA7LBN</strain>
    </source>
</reference>
<feature type="domain" description="GOLD" evidence="17">
    <location>
        <begin position="1066"/>
        <end position="1254"/>
    </location>
</feature>
<keyword evidence="16" id="KW-1133">Transmembrane helix</keyword>
<dbReference type="InterPro" id="IPR013578">
    <property type="entry name" value="Peptidase_M16C_assoc"/>
</dbReference>
<dbReference type="Proteomes" id="UP000825438">
    <property type="component" value="Chromosome II"/>
</dbReference>
<dbReference type="PANTHER" id="PTHR43016">
    <property type="entry name" value="PRESEQUENCE PROTEASE"/>
    <property type="match status" value="1"/>
</dbReference>
<evidence type="ECO:0000256" key="8">
    <source>
        <dbReference type="ARBA" id="ARBA00022723"/>
    </source>
</evidence>
<dbReference type="GO" id="GO:0046872">
    <property type="term" value="F:metal ion binding"/>
    <property type="evidence" value="ECO:0007669"/>
    <property type="project" value="UniProtKB-KW"/>
</dbReference>
<keyword evidence="7" id="KW-0645">Protease</keyword>
<dbReference type="SMART" id="SM01190">
    <property type="entry name" value="EMP24_GP25L"/>
    <property type="match status" value="1"/>
</dbReference>
<dbReference type="PANTHER" id="PTHR43016:SF13">
    <property type="entry name" value="PRESEQUENCE PROTEASE, MITOCHONDRIAL"/>
    <property type="match status" value="1"/>
</dbReference>
<evidence type="ECO:0000256" key="2">
    <source>
        <dbReference type="ARBA" id="ARBA00004305"/>
    </source>
</evidence>
<gene>
    <name evidence="19" type="ORF">CA7LBN_001738</name>
</gene>
<keyword evidence="12" id="KW-0482">Metalloprotease</keyword>
<dbReference type="InterPro" id="IPR011765">
    <property type="entry name" value="Pept_M16_N"/>
</dbReference>
<evidence type="ECO:0000259" key="18">
    <source>
        <dbReference type="SMART" id="SM01264"/>
    </source>
</evidence>
<dbReference type="GO" id="GO:0005759">
    <property type="term" value="C:mitochondrial matrix"/>
    <property type="evidence" value="ECO:0007669"/>
    <property type="project" value="UniProtKB-SubCell"/>
</dbReference>
<dbReference type="Pfam" id="PF01105">
    <property type="entry name" value="EMP24_GP25L"/>
    <property type="match status" value="1"/>
</dbReference>
<evidence type="ECO:0000313" key="19">
    <source>
        <dbReference type="EMBL" id="QWW22937.1"/>
    </source>
</evidence>
<sequence length="1259" mass="143174">MLRRNIATFLRHSVKKRHLATSTAEQAETLSKYPVGLQLHGFNIKEVQPVPEFSLVAVKLLHERTGSEHLHLDSPTDKNNVFAVALKTNPPDATGVPHILEHTTLCGSHKYPVRDPFFKMLNRSLSNFMNAMTGHDYTYYPFATTNRTDFYNLMDVYLSSVFEPLLNYEDFMQEGWRLEQSDMTDRKSDIEFKGVVYNEMKGQYSNSSYLYWIKFQEAIYASLNNSGGDPAAMIDLHYEDLIDFHSFNYHPSNSKTFTYGNFQLTEHLEKLNAFYNKFGKRSGKRDVKKSIFDLNPKTARHDVEVSGPVDTMTTSPLESQLKSSITWYLGNPLEESEQYNVFKWKILSTLLLDGHNAPFYQELIETGYGEDFSPNAGLDITTAMLSFTIGLNNLTREKVENLGSVIRKTLSEKVIPELSKGHKSYFHDRVEAILHQLELGFKKHKPDFGLGLLGSLLPMWINGSNPINALKVEKILTRFKEDYKEHGLRLFSEMLHATLLNESAPQFRFTMVPEETFNKDLASAEQKRLASKVSKLDEEDKEKIFQRGKNLLEKQQQKEDVSVLPTLTVADIPRRGDFFDISFTEMTGGDRKIQKRITNTNDLVYVSAAKDLSFLPIEYYKYLPLFNSCLTNLAGTSNTSIFELENKIQKYTGGVTFTTIAKANPFDIGKTNFKYVMSGMSLRDNAKHLYDIWADVLCNTKFNESDDAVVEKLVVLIKNLGQNQLNTIADRGHVYANAYSNAQLTTTKHINDVLGGIEQVKFISELNRRLEAEGRNYLKEEVLPVLQKIQRSLLNDYAQGSAAGFNYNIVSDKASVIENEELIKKFDENLAKSQLNCTDNALENFSLKFRSAELSKTVLDLPFQVGYSSLATLGAAYTTKDGAALQALSQILTFKHLHSVIRESNGAYGGGLNFDGLGGTLNYYSYRDPNAVKSIEAFNKAPEIARAHLNDRKWDERDLQEAKLAIFQSVDAPSHISSEGSAQFLEGITDEMRQERRERFLDVTLQDLQDVNEKYLVKPAHRAETIIGDVSNLGEVGNDWNSRYISMMMVSSIWLALVCFVTLVTGLHVELPALENPTPTCIRDFVGREQMVVVNLKTTGYRGDGQRLQLIVQDTLGNRFYKKDDISGDVRAVFTTQEASAIDICLTNRVEPGRNRVYLTREVEIEVESGAAARDWNAIQAAERLQPNEIELKRIAEMTSEIADHLQYLKRREERMRDTNESTNSRVKWFSIIIIFSLLGLGGWQIQYLRHYFKVKHII</sequence>
<comment type="similarity">
    <text evidence="4">Belongs to the peptidase M16 family. PreP subfamily.</text>
</comment>
<keyword evidence="10" id="KW-0862">Zinc</keyword>
<dbReference type="Gene3D" id="3.30.830.10">
    <property type="entry name" value="Metalloenzyme, LuxS/M16 peptidase-like"/>
    <property type="match status" value="4"/>
</dbReference>
<evidence type="ECO:0000256" key="12">
    <source>
        <dbReference type="ARBA" id="ARBA00023049"/>
    </source>
</evidence>
<evidence type="ECO:0000256" key="14">
    <source>
        <dbReference type="ARBA" id="ARBA00034552"/>
    </source>
</evidence>
<feature type="transmembrane region" description="Helical" evidence="16">
    <location>
        <begin position="1227"/>
        <end position="1246"/>
    </location>
</feature>
<evidence type="ECO:0000256" key="15">
    <source>
        <dbReference type="ARBA" id="ARBA00045897"/>
    </source>
</evidence>
<dbReference type="AlphaFoldDB" id="A0A8F2W148"/>
<dbReference type="InterPro" id="IPR011249">
    <property type="entry name" value="Metalloenz_LuxS/M16"/>
</dbReference>
<dbReference type="FunFam" id="3.30.830.10:FF:000011">
    <property type="entry name" value="Presequence protease, mitochondrial"/>
    <property type="match status" value="1"/>
</dbReference>
<evidence type="ECO:0000256" key="3">
    <source>
        <dbReference type="ARBA" id="ARBA00004569"/>
    </source>
</evidence>
<name>A0A8F2W148_CANAR</name>
<comment type="subunit">
    <text evidence="5">Monomer and homodimer; homodimerization is induced by binding of the substrate.</text>
</comment>
<dbReference type="Pfam" id="PF22516">
    <property type="entry name" value="PreP_C"/>
    <property type="match status" value="1"/>
</dbReference>
<accession>A0A8F2W148</accession>
<comment type="function">
    <text evidence="15">Degrades mitochondrial transit peptides after their cleavage in the intermembrane space or in the matrix, and presequence peptides; clearance of these peptides is required to keep the presequence processing machinery running. Preferentially cleaves the N-terminal side of paired basic amino acid residues. Also degrades other unstructured peptides. May function as an ATP-dependent peptidase as opposed to a metalloendopeptidase.</text>
</comment>
<evidence type="ECO:0000256" key="7">
    <source>
        <dbReference type="ARBA" id="ARBA00022670"/>
    </source>
</evidence>
<evidence type="ECO:0000256" key="6">
    <source>
        <dbReference type="ARBA" id="ARBA00020167"/>
    </source>
</evidence>
<keyword evidence="13" id="KW-0496">Mitochondrion</keyword>
<comment type="subcellular location">
    <subcellularLocation>
        <location evidence="3">Mitochondrion intermembrane space</location>
    </subcellularLocation>
    <subcellularLocation>
        <location evidence="2">Mitochondrion matrix</location>
    </subcellularLocation>
</comment>
<feature type="transmembrane region" description="Helical" evidence="16">
    <location>
        <begin position="1044"/>
        <end position="1067"/>
    </location>
</feature>
<evidence type="ECO:0000256" key="11">
    <source>
        <dbReference type="ARBA" id="ARBA00022946"/>
    </source>
</evidence>
<dbReference type="Pfam" id="PF05193">
    <property type="entry name" value="Peptidase_M16_C"/>
    <property type="match status" value="1"/>
</dbReference>
<keyword evidence="11" id="KW-0809">Transit peptide</keyword>
<comment type="cofactor">
    <cofactor evidence="1">
        <name>Zn(2+)</name>
        <dbReference type="ChEBI" id="CHEBI:29105"/>
    </cofactor>
</comment>
<evidence type="ECO:0000256" key="16">
    <source>
        <dbReference type="SAM" id="Phobius"/>
    </source>
</evidence>
<dbReference type="FunFam" id="3.30.830.10:FF:000013">
    <property type="entry name" value="Mitochondrial presequence protease"/>
    <property type="match status" value="1"/>
</dbReference>
<dbReference type="GO" id="GO:0004222">
    <property type="term" value="F:metalloendopeptidase activity"/>
    <property type="evidence" value="ECO:0007669"/>
    <property type="project" value="TreeGrafter"/>
</dbReference>
<protein>
    <recommendedName>
        <fullName evidence="6">Presequence protease, mitochondrial</fullName>
    </recommendedName>
    <alternativeName>
        <fullName evidence="14">Pitrilysin metalloproteinase</fullName>
    </alternativeName>
</protein>
<dbReference type="EMBL" id="CP076750">
    <property type="protein sequence ID" value="QWW22937.1"/>
    <property type="molecule type" value="Genomic_DNA"/>
</dbReference>
<dbReference type="GO" id="GO:0005758">
    <property type="term" value="C:mitochondrial intermembrane space"/>
    <property type="evidence" value="ECO:0007669"/>
    <property type="project" value="UniProtKB-SubCell"/>
</dbReference>
<evidence type="ECO:0000256" key="4">
    <source>
        <dbReference type="ARBA" id="ARBA00007575"/>
    </source>
</evidence>
<keyword evidence="16" id="KW-0472">Membrane</keyword>
<evidence type="ECO:0000256" key="13">
    <source>
        <dbReference type="ARBA" id="ARBA00023128"/>
    </source>
</evidence>
<dbReference type="InterPro" id="IPR055130">
    <property type="entry name" value="PreP_C"/>
</dbReference>